<protein>
    <submittedName>
        <fullName evidence="1">Uncharacterized protein</fullName>
    </submittedName>
</protein>
<accession>A0A165ILY7</accession>
<evidence type="ECO:0000313" key="1">
    <source>
        <dbReference type="EMBL" id="KZV93588.1"/>
    </source>
</evidence>
<keyword evidence="2" id="KW-1185">Reference proteome</keyword>
<name>A0A165ILY7_EXIGL</name>
<proteinExistence type="predicted"/>
<reference evidence="1 2" key="1">
    <citation type="journal article" date="2016" name="Mol. Biol. Evol.">
        <title>Comparative Genomics of Early-Diverging Mushroom-Forming Fungi Provides Insights into the Origins of Lignocellulose Decay Capabilities.</title>
        <authorList>
            <person name="Nagy L.G."/>
            <person name="Riley R."/>
            <person name="Tritt A."/>
            <person name="Adam C."/>
            <person name="Daum C."/>
            <person name="Floudas D."/>
            <person name="Sun H."/>
            <person name="Yadav J.S."/>
            <person name="Pangilinan J."/>
            <person name="Larsson K.H."/>
            <person name="Matsuura K."/>
            <person name="Barry K."/>
            <person name="Labutti K."/>
            <person name="Kuo R."/>
            <person name="Ohm R.A."/>
            <person name="Bhattacharya S.S."/>
            <person name="Shirouzu T."/>
            <person name="Yoshinaga Y."/>
            <person name="Martin F.M."/>
            <person name="Grigoriev I.V."/>
            <person name="Hibbett D.S."/>
        </authorList>
    </citation>
    <scope>NUCLEOTIDE SEQUENCE [LARGE SCALE GENOMIC DNA]</scope>
    <source>
        <strain evidence="1 2">HHB12029</strain>
    </source>
</reference>
<evidence type="ECO:0000313" key="2">
    <source>
        <dbReference type="Proteomes" id="UP000077266"/>
    </source>
</evidence>
<sequence>MDSSSQNIHVLTSTLDGHISTDRSKARLADKCDEWSTDEDRPESIIVKYLYIANQGRSAWTCEMNVGLPSSLFAV</sequence>
<organism evidence="1 2">
    <name type="scientific">Exidia glandulosa HHB12029</name>
    <dbReference type="NCBI Taxonomy" id="1314781"/>
    <lineage>
        <taxon>Eukaryota</taxon>
        <taxon>Fungi</taxon>
        <taxon>Dikarya</taxon>
        <taxon>Basidiomycota</taxon>
        <taxon>Agaricomycotina</taxon>
        <taxon>Agaricomycetes</taxon>
        <taxon>Auriculariales</taxon>
        <taxon>Exidiaceae</taxon>
        <taxon>Exidia</taxon>
    </lineage>
</organism>
<dbReference type="EMBL" id="KV425987">
    <property type="protein sequence ID" value="KZV93588.1"/>
    <property type="molecule type" value="Genomic_DNA"/>
</dbReference>
<gene>
    <name evidence="1" type="ORF">EXIGLDRAFT_767904</name>
</gene>
<dbReference type="InParanoid" id="A0A165ILY7"/>
<dbReference type="Proteomes" id="UP000077266">
    <property type="component" value="Unassembled WGS sequence"/>
</dbReference>
<dbReference type="AlphaFoldDB" id="A0A165ILY7"/>